<accession>A0A1H5IQT9</accession>
<proteinExistence type="predicted"/>
<dbReference type="STRING" id="561176.SAMN04488561_1263"/>
<gene>
    <name evidence="1" type="ORF">SAMN04488561_1263</name>
</gene>
<dbReference type="EMBL" id="FNUC01000003">
    <property type="protein sequence ID" value="SEE41868.1"/>
    <property type="molecule type" value="Genomic_DNA"/>
</dbReference>
<dbReference type="RefSeq" id="WP_069114673.1">
    <property type="nucleotide sequence ID" value="NZ_FNUC01000003.1"/>
</dbReference>
<dbReference type="AlphaFoldDB" id="A0A1H5IQT9"/>
<evidence type="ECO:0000313" key="1">
    <source>
        <dbReference type="EMBL" id="SEE41868.1"/>
    </source>
</evidence>
<dbReference type="Proteomes" id="UP000181980">
    <property type="component" value="Unassembled WGS sequence"/>
</dbReference>
<evidence type="ECO:0000313" key="2">
    <source>
        <dbReference type="Proteomes" id="UP000181980"/>
    </source>
</evidence>
<protein>
    <submittedName>
        <fullName evidence="1">Uncharacterized protein</fullName>
    </submittedName>
</protein>
<name>A0A1H5IQT9_9ACTN</name>
<dbReference type="OrthoDB" id="5196113at2"/>
<reference evidence="2" key="1">
    <citation type="submission" date="2016-10" db="EMBL/GenBank/DDBJ databases">
        <authorList>
            <person name="Varghese N."/>
            <person name="Submissions S."/>
        </authorList>
    </citation>
    <scope>NUCLEOTIDE SEQUENCE [LARGE SCALE GENOMIC DNA]</scope>
    <source>
        <strain evidence="2">DSM 45237</strain>
    </source>
</reference>
<sequence length="68" mass="7171">MGGDVGAAADRLLRRMHAVGLELQLLLDELDDDPLAGPVSRAVVEVDLTVRELQGRALARAADPVPDA</sequence>
<organism evidence="1 2">
    <name type="scientific">Jiangella alba</name>
    <dbReference type="NCBI Taxonomy" id="561176"/>
    <lineage>
        <taxon>Bacteria</taxon>
        <taxon>Bacillati</taxon>
        <taxon>Actinomycetota</taxon>
        <taxon>Actinomycetes</taxon>
        <taxon>Jiangellales</taxon>
        <taxon>Jiangellaceae</taxon>
        <taxon>Jiangella</taxon>
    </lineage>
</organism>
<keyword evidence="2" id="KW-1185">Reference proteome</keyword>